<evidence type="ECO:0000256" key="1">
    <source>
        <dbReference type="PIRSR" id="PIRSR601310-1"/>
    </source>
</evidence>
<accession>A0A486XUD8</accession>
<evidence type="ECO:0000259" key="4">
    <source>
        <dbReference type="PROSITE" id="PS51084"/>
    </source>
</evidence>
<dbReference type="AlphaFoldDB" id="A0A486XUD8"/>
<proteinExistence type="predicted"/>
<name>A0A486XUD8_9GAMM</name>
<feature type="short sequence motif" description="Histidine triad motif" evidence="2 3">
    <location>
        <begin position="99"/>
        <end position="103"/>
    </location>
</feature>
<gene>
    <name evidence="5" type="ORF">BAL341_3292</name>
</gene>
<evidence type="ECO:0000256" key="3">
    <source>
        <dbReference type="PROSITE-ProRule" id="PRU00464"/>
    </source>
</evidence>
<dbReference type="GO" id="GO:0003824">
    <property type="term" value="F:catalytic activity"/>
    <property type="evidence" value="ECO:0007669"/>
    <property type="project" value="InterPro"/>
</dbReference>
<dbReference type="Gene3D" id="3.30.428.10">
    <property type="entry name" value="HIT-like"/>
    <property type="match status" value="1"/>
</dbReference>
<dbReference type="InterPro" id="IPR011146">
    <property type="entry name" value="HIT-like"/>
</dbReference>
<dbReference type="InterPro" id="IPR001310">
    <property type="entry name" value="Histidine_triad_HIT"/>
</dbReference>
<feature type="active site" description="Tele-AMP-histidine intermediate" evidence="1">
    <location>
        <position position="101"/>
    </location>
</feature>
<dbReference type="EMBL" id="CAAJGR010000025">
    <property type="protein sequence ID" value="VHO06259.1"/>
    <property type="molecule type" value="Genomic_DNA"/>
</dbReference>
<dbReference type="CDD" id="cd01276">
    <property type="entry name" value="PKCI_related"/>
    <property type="match status" value="1"/>
</dbReference>
<sequence length="116" mass="12853">MASETVFSKIIRHEASADILYQDELVTAFRDIRPRAPVHILLVPNQLIPTVNDVEAKHEAALGRLFTVARKLAAEHGIADKGYRLIMNCNAHGGQEVYHIHLHLVGGRALGPMLSR</sequence>
<organism evidence="5">
    <name type="scientific">Rheinheimera sp. BAL341</name>
    <dbReference type="NCBI Taxonomy" id="1708203"/>
    <lineage>
        <taxon>Bacteria</taxon>
        <taxon>Pseudomonadati</taxon>
        <taxon>Pseudomonadota</taxon>
        <taxon>Gammaproteobacteria</taxon>
        <taxon>Chromatiales</taxon>
        <taxon>Chromatiaceae</taxon>
        <taxon>Rheinheimera</taxon>
    </lineage>
</organism>
<dbReference type="PROSITE" id="PS00892">
    <property type="entry name" value="HIT_1"/>
    <property type="match status" value="1"/>
</dbReference>
<evidence type="ECO:0000313" key="5">
    <source>
        <dbReference type="EMBL" id="VHO06259.1"/>
    </source>
</evidence>
<feature type="domain" description="HIT" evidence="4">
    <location>
        <begin position="6"/>
        <end position="115"/>
    </location>
</feature>
<dbReference type="InterPro" id="IPR036265">
    <property type="entry name" value="HIT-like_sf"/>
</dbReference>
<reference evidence="5" key="1">
    <citation type="submission" date="2019-04" db="EMBL/GenBank/DDBJ databases">
        <authorList>
            <person name="Brambilla D."/>
        </authorList>
    </citation>
    <scope>NUCLEOTIDE SEQUENCE</scope>
    <source>
        <strain evidence="5">BAL1</strain>
    </source>
</reference>
<dbReference type="InterPro" id="IPR019808">
    <property type="entry name" value="Histidine_triad_CS"/>
</dbReference>
<dbReference type="Pfam" id="PF01230">
    <property type="entry name" value="HIT"/>
    <property type="match status" value="1"/>
</dbReference>
<protein>
    <submittedName>
        <fullName evidence="5">YcfF/hinT protein: a purine nucleoside phosphoramidase</fullName>
    </submittedName>
</protein>
<dbReference type="PRINTS" id="PR00332">
    <property type="entry name" value="HISTRIAD"/>
</dbReference>
<evidence type="ECO:0000256" key="2">
    <source>
        <dbReference type="PIRSR" id="PIRSR601310-3"/>
    </source>
</evidence>
<dbReference type="PANTHER" id="PTHR23089">
    <property type="entry name" value="HISTIDINE TRIAD HIT PROTEIN"/>
    <property type="match status" value="1"/>
</dbReference>
<dbReference type="PROSITE" id="PS51084">
    <property type="entry name" value="HIT_2"/>
    <property type="match status" value="1"/>
</dbReference>
<dbReference type="SUPFAM" id="SSF54197">
    <property type="entry name" value="HIT-like"/>
    <property type="match status" value="1"/>
</dbReference>